<dbReference type="InterPro" id="IPR021109">
    <property type="entry name" value="Peptidase_aspartic_dom_sf"/>
</dbReference>
<dbReference type="GO" id="GO:0003676">
    <property type="term" value="F:nucleic acid binding"/>
    <property type="evidence" value="ECO:0007669"/>
    <property type="project" value="InterPro"/>
</dbReference>
<keyword evidence="1" id="KW-0863">Zinc-finger</keyword>
<feature type="domain" description="CCHC-type" evidence="3">
    <location>
        <begin position="126"/>
        <end position="142"/>
    </location>
</feature>
<dbReference type="InterPro" id="IPR036875">
    <property type="entry name" value="Znf_CCHC_sf"/>
</dbReference>
<feature type="compositionally biased region" description="Low complexity" evidence="2">
    <location>
        <begin position="97"/>
        <end position="108"/>
    </location>
</feature>
<keyword evidence="1" id="KW-0862">Zinc</keyword>
<dbReference type="PANTHER" id="PTHR35046">
    <property type="entry name" value="ZINC KNUCKLE (CCHC-TYPE) FAMILY PROTEIN"/>
    <property type="match status" value="1"/>
</dbReference>
<dbReference type="Proteomes" id="UP000235145">
    <property type="component" value="Unassembled WGS sequence"/>
</dbReference>
<keyword evidence="1" id="KW-0479">Metal-binding</keyword>
<dbReference type="PANTHER" id="PTHR35046:SF18">
    <property type="entry name" value="RNA-DIRECTED DNA POLYMERASE"/>
    <property type="match status" value="1"/>
</dbReference>
<feature type="compositionally biased region" description="Polar residues" evidence="2">
    <location>
        <begin position="109"/>
        <end position="121"/>
    </location>
</feature>
<evidence type="ECO:0000313" key="5">
    <source>
        <dbReference type="Proteomes" id="UP000235145"/>
    </source>
</evidence>
<dbReference type="GO" id="GO:0008270">
    <property type="term" value="F:zinc ion binding"/>
    <property type="evidence" value="ECO:0007669"/>
    <property type="project" value="UniProtKB-KW"/>
</dbReference>
<sequence>MYQRLQNLKQGAKSVDDYTTEFCQLIARNDIHQTEKQLVARYIGGLRVQIMDSVNMFDPVSISEAHQRALAFEKQSRRVGGSSSTANIGGSPGTGGVVPRVVPNQQRPTSNSVGPNPRTTVSSSLKCFSCGETGHRQSECKKVGKHHLFAEQDDWQDDDAGENYEDPPVYDEEHQCKEEVVTGDVGVNLVVRWSCFTPKVVGDDWLKHNIFQSTCTILGKVCTFVVDSGSCDNLISEEAVQMLALKTENRPKPYKLQWLKKGREVTVSKRALLQFFVGTTYKDNVWCDVVAMDACHLLLGRPWEYDRNIDHNGRTNTYSFLFGGVKITLVPSKPNKPVPRPSGTLLTLNQFKE</sequence>
<dbReference type="SUPFAM" id="SSF57756">
    <property type="entry name" value="Retrovirus zinc finger-like domains"/>
    <property type="match status" value="1"/>
</dbReference>
<organism evidence="4 5">
    <name type="scientific">Lactuca sativa</name>
    <name type="common">Garden lettuce</name>
    <dbReference type="NCBI Taxonomy" id="4236"/>
    <lineage>
        <taxon>Eukaryota</taxon>
        <taxon>Viridiplantae</taxon>
        <taxon>Streptophyta</taxon>
        <taxon>Embryophyta</taxon>
        <taxon>Tracheophyta</taxon>
        <taxon>Spermatophyta</taxon>
        <taxon>Magnoliopsida</taxon>
        <taxon>eudicotyledons</taxon>
        <taxon>Gunneridae</taxon>
        <taxon>Pentapetalae</taxon>
        <taxon>asterids</taxon>
        <taxon>campanulids</taxon>
        <taxon>Asterales</taxon>
        <taxon>Asteraceae</taxon>
        <taxon>Cichorioideae</taxon>
        <taxon>Cichorieae</taxon>
        <taxon>Lactucinae</taxon>
        <taxon>Lactuca</taxon>
    </lineage>
</organism>
<dbReference type="InterPro" id="IPR005162">
    <property type="entry name" value="Retrotrans_gag_dom"/>
</dbReference>
<protein>
    <recommendedName>
        <fullName evidence="3">CCHC-type domain-containing protein</fullName>
    </recommendedName>
</protein>
<reference evidence="4 5" key="1">
    <citation type="journal article" date="2017" name="Nat. Commun.">
        <title>Genome assembly with in vitro proximity ligation data and whole-genome triplication in lettuce.</title>
        <authorList>
            <person name="Reyes-Chin-Wo S."/>
            <person name="Wang Z."/>
            <person name="Yang X."/>
            <person name="Kozik A."/>
            <person name="Arikit S."/>
            <person name="Song C."/>
            <person name="Xia L."/>
            <person name="Froenicke L."/>
            <person name="Lavelle D.O."/>
            <person name="Truco M.J."/>
            <person name="Xia R."/>
            <person name="Zhu S."/>
            <person name="Xu C."/>
            <person name="Xu H."/>
            <person name="Xu X."/>
            <person name="Cox K."/>
            <person name="Korf I."/>
            <person name="Meyers B.C."/>
            <person name="Michelmore R.W."/>
        </authorList>
    </citation>
    <scope>NUCLEOTIDE SEQUENCE [LARGE SCALE GENOMIC DNA]</scope>
    <source>
        <strain evidence="5">cv. Salinas</strain>
        <tissue evidence="4">Seedlings</tissue>
    </source>
</reference>
<dbReference type="InterPro" id="IPR001878">
    <property type="entry name" value="Znf_CCHC"/>
</dbReference>
<evidence type="ECO:0000313" key="4">
    <source>
        <dbReference type="EMBL" id="KAJ0210908.1"/>
    </source>
</evidence>
<dbReference type="EMBL" id="NBSK02000004">
    <property type="protein sequence ID" value="KAJ0210908.1"/>
    <property type="molecule type" value="Genomic_DNA"/>
</dbReference>
<name>A0A9R1VUQ6_LACSA</name>
<proteinExistence type="predicted"/>
<feature type="region of interest" description="Disordered" evidence="2">
    <location>
        <begin position="74"/>
        <end position="121"/>
    </location>
</feature>
<dbReference type="CDD" id="cd00303">
    <property type="entry name" value="retropepsin_like"/>
    <property type="match status" value="1"/>
</dbReference>
<dbReference type="SMART" id="SM00343">
    <property type="entry name" value="ZnF_C2HC"/>
    <property type="match status" value="1"/>
</dbReference>
<gene>
    <name evidence="4" type="ORF">LSAT_V11C400214900</name>
</gene>
<keyword evidence="5" id="KW-1185">Reference proteome</keyword>
<accession>A0A9R1VUQ6</accession>
<dbReference type="Pfam" id="PF03732">
    <property type="entry name" value="Retrotrans_gag"/>
    <property type="match status" value="1"/>
</dbReference>
<evidence type="ECO:0000256" key="2">
    <source>
        <dbReference type="SAM" id="MobiDB-lite"/>
    </source>
</evidence>
<dbReference type="Gene3D" id="2.40.70.10">
    <property type="entry name" value="Acid Proteases"/>
    <property type="match status" value="1"/>
</dbReference>
<dbReference type="Pfam" id="PF00098">
    <property type="entry name" value="zf-CCHC"/>
    <property type="match status" value="1"/>
</dbReference>
<comment type="caution">
    <text evidence="4">The sequence shown here is derived from an EMBL/GenBank/DDBJ whole genome shotgun (WGS) entry which is preliminary data.</text>
</comment>
<dbReference type="AlphaFoldDB" id="A0A9R1VUQ6"/>
<evidence type="ECO:0000256" key="1">
    <source>
        <dbReference type="PROSITE-ProRule" id="PRU00047"/>
    </source>
</evidence>
<dbReference type="PROSITE" id="PS50158">
    <property type="entry name" value="ZF_CCHC"/>
    <property type="match status" value="1"/>
</dbReference>
<evidence type="ECO:0000259" key="3">
    <source>
        <dbReference type="PROSITE" id="PS50158"/>
    </source>
</evidence>